<dbReference type="VEuPathDB" id="TriTrypDB:C4B63_266g12"/>
<proteinExistence type="predicted"/>
<dbReference type="VEuPathDB" id="TriTrypDB:TcBrA4_0133810"/>
<accession>A0A2V2UIF0</accession>
<feature type="chain" id="PRO_5016123035" description="Enriched in surface-labeled proteome protein 12" evidence="3">
    <location>
        <begin position="26"/>
        <end position="215"/>
    </location>
</feature>
<organism evidence="4 5">
    <name type="scientific">Trypanosoma cruzi</name>
    <dbReference type="NCBI Taxonomy" id="5693"/>
    <lineage>
        <taxon>Eukaryota</taxon>
        <taxon>Discoba</taxon>
        <taxon>Euglenozoa</taxon>
        <taxon>Kinetoplastea</taxon>
        <taxon>Metakinetoplastina</taxon>
        <taxon>Trypanosomatida</taxon>
        <taxon>Trypanosomatidae</taxon>
        <taxon>Trypanosoma</taxon>
        <taxon>Schizotrypanum</taxon>
    </lineage>
</organism>
<dbReference type="VEuPathDB" id="TriTrypDB:TcCLB.506661.170"/>
<dbReference type="VEuPathDB" id="TriTrypDB:C3747_35g86"/>
<dbReference type="AlphaFoldDB" id="A0A2V2UIF0"/>
<dbReference type="VEuPathDB" id="TriTrypDB:ECC02_012864"/>
<comment type="caution">
    <text evidence="4">The sequence shown here is derived from an EMBL/GenBank/DDBJ whole genome shotgun (WGS) entry which is preliminary data.</text>
</comment>
<keyword evidence="2" id="KW-1133">Transmembrane helix</keyword>
<feature type="transmembrane region" description="Helical" evidence="2">
    <location>
        <begin position="161"/>
        <end position="182"/>
    </location>
</feature>
<dbReference type="VEuPathDB" id="TriTrypDB:TcCL_ESM03029"/>
<evidence type="ECO:0000256" key="2">
    <source>
        <dbReference type="SAM" id="Phobius"/>
    </source>
</evidence>
<dbReference type="VEuPathDB" id="TriTrypDB:TCSYLVIO_010453"/>
<keyword evidence="3" id="KW-0732">Signal</keyword>
<reference evidence="4 5" key="1">
    <citation type="journal article" date="2018" name="Microb. Genom.">
        <title>Expanding an expanded genome: long-read sequencing of Trypanosoma cruzi.</title>
        <authorList>
            <person name="Berna L."/>
            <person name="Rodriguez M."/>
            <person name="Chiribao M.L."/>
            <person name="Parodi-Talice A."/>
            <person name="Pita S."/>
            <person name="Rijo G."/>
            <person name="Alvarez-Valin F."/>
            <person name="Robello C."/>
        </authorList>
    </citation>
    <scope>NUCLEOTIDE SEQUENCE [LARGE SCALE GENOMIC DNA]</scope>
    <source>
        <strain evidence="4 5">Dm28c</strain>
    </source>
</reference>
<dbReference type="VEuPathDB" id="TriTrypDB:BCY84_20302"/>
<feature type="compositionally biased region" description="Acidic residues" evidence="1">
    <location>
        <begin position="193"/>
        <end position="202"/>
    </location>
</feature>
<protein>
    <recommendedName>
        <fullName evidence="6">Enriched in surface-labeled proteome protein 12</fullName>
    </recommendedName>
</protein>
<feature type="region of interest" description="Disordered" evidence="1">
    <location>
        <begin position="192"/>
        <end position="215"/>
    </location>
</feature>
<dbReference type="VEuPathDB" id="TriTrypDB:Tc_MARK_8127"/>
<keyword evidence="2" id="KW-0812">Transmembrane</keyword>
<dbReference type="Proteomes" id="UP000246121">
    <property type="component" value="Unassembled WGS sequence"/>
</dbReference>
<sequence>MKGRNVLLFVFVLLLNLHIVPFASAQSSPSTSEHIIVFGGPNWEFVVQNKLTELKAALIKDIGPQLLRKYAFLTIINVSSVEFNKNLRVHVTVLQALLSKGPSSHLLHLWPPDEANSMITQGEFSNTLALHPGPERATVISVQIPTFGTKMKAYEDVLRSLYFLGGCTFFAMAFGLFVLFVWMCCHCCRRSDEGEDDEDEDELYHFDQNKSKYRK</sequence>
<gene>
    <name evidence="4" type="ORF">C4B63_266g12</name>
</gene>
<dbReference type="EMBL" id="PRFA01000266">
    <property type="protein sequence ID" value="PWU83979.1"/>
    <property type="molecule type" value="Genomic_DNA"/>
</dbReference>
<evidence type="ECO:0000256" key="3">
    <source>
        <dbReference type="SAM" id="SignalP"/>
    </source>
</evidence>
<evidence type="ECO:0000313" key="5">
    <source>
        <dbReference type="Proteomes" id="UP000246121"/>
    </source>
</evidence>
<feature type="compositionally biased region" description="Basic and acidic residues" evidence="1">
    <location>
        <begin position="203"/>
        <end position="215"/>
    </location>
</feature>
<evidence type="ECO:0008006" key="6">
    <source>
        <dbReference type="Google" id="ProtNLM"/>
    </source>
</evidence>
<name>A0A2V2UIF0_TRYCR</name>
<dbReference type="VEuPathDB" id="TriTrypDB:TCDM_05374"/>
<evidence type="ECO:0000313" key="4">
    <source>
        <dbReference type="EMBL" id="PWU83979.1"/>
    </source>
</evidence>
<keyword evidence="2" id="KW-0472">Membrane</keyword>
<evidence type="ECO:0000256" key="1">
    <source>
        <dbReference type="SAM" id="MobiDB-lite"/>
    </source>
</evidence>
<dbReference type="VEuPathDB" id="TriTrypDB:TcG_05001"/>
<feature type="signal peptide" evidence="3">
    <location>
        <begin position="1"/>
        <end position="25"/>
    </location>
</feature>
<dbReference type="VEuPathDB" id="TriTrypDB:TcCLB.508863.20"/>